<gene>
    <name evidence="4" type="ORF">SAMN02745132_02415</name>
</gene>
<evidence type="ECO:0000259" key="3">
    <source>
        <dbReference type="PROSITE" id="PS51832"/>
    </source>
</evidence>
<feature type="transmembrane region" description="Helical" evidence="1">
    <location>
        <begin position="146"/>
        <end position="169"/>
    </location>
</feature>
<evidence type="ECO:0000256" key="1">
    <source>
        <dbReference type="SAM" id="Phobius"/>
    </source>
</evidence>
<feature type="transmembrane region" description="Helical" evidence="1">
    <location>
        <begin position="12"/>
        <end position="32"/>
    </location>
</feature>
<dbReference type="SMART" id="SM00471">
    <property type="entry name" value="HDc"/>
    <property type="match status" value="1"/>
</dbReference>
<evidence type="ECO:0000259" key="2">
    <source>
        <dbReference type="PROSITE" id="PS50885"/>
    </source>
</evidence>
<dbReference type="CDD" id="cd00077">
    <property type="entry name" value="HDc"/>
    <property type="match status" value="1"/>
</dbReference>
<dbReference type="GO" id="GO:0016020">
    <property type="term" value="C:membrane"/>
    <property type="evidence" value="ECO:0007669"/>
    <property type="project" value="InterPro"/>
</dbReference>
<keyword evidence="1" id="KW-1133">Transmembrane helix</keyword>
<dbReference type="EMBL" id="FUXU01000028">
    <property type="protein sequence ID" value="SKA55728.1"/>
    <property type="molecule type" value="Genomic_DNA"/>
</dbReference>
<dbReference type="InterPro" id="IPR003660">
    <property type="entry name" value="HAMP_dom"/>
</dbReference>
<feature type="transmembrane region" description="Helical" evidence="1">
    <location>
        <begin position="44"/>
        <end position="60"/>
    </location>
</feature>
<keyword evidence="1" id="KW-0812">Transmembrane</keyword>
<dbReference type="Gene3D" id="1.10.3210.10">
    <property type="entry name" value="Hypothetical protein af1432"/>
    <property type="match status" value="1"/>
</dbReference>
<dbReference type="Pfam" id="PF13487">
    <property type="entry name" value="HD_5"/>
    <property type="match status" value="1"/>
</dbReference>
<dbReference type="RefSeq" id="WP_078752754.1">
    <property type="nucleotide sequence ID" value="NZ_FUXU01000028.1"/>
</dbReference>
<evidence type="ECO:0000313" key="5">
    <source>
        <dbReference type="Proteomes" id="UP000190162"/>
    </source>
</evidence>
<protein>
    <submittedName>
        <fullName evidence="4">HD domain-containing protein</fullName>
    </submittedName>
</protein>
<feature type="transmembrane region" description="Helical" evidence="1">
    <location>
        <begin position="72"/>
        <end position="94"/>
    </location>
</feature>
<dbReference type="SUPFAM" id="SSF109604">
    <property type="entry name" value="HD-domain/PDEase-like"/>
    <property type="match status" value="1"/>
</dbReference>
<feature type="transmembrane region" description="Helical" evidence="1">
    <location>
        <begin position="106"/>
        <end position="126"/>
    </location>
</feature>
<reference evidence="5" key="1">
    <citation type="submission" date="2017-02" db="EMBL/GenBank/DDBJ databases">
        <authorList>
            <person name="Varghese N."/>
            <person name="Submissions S."/>
        </authorList>
    </citation>
    <scope>NUCLEOTIDE SEQUENCE [LARGE SCALE GENOMIC DNA]</scope>
    <source>
        <strain evidence="5">DSM 22720</strain>
    </source>
</reference>
<feature type="domain" description="HAMP" evidence="2">
    <location>
        <begin position="216"/>
        <end position="268"/>
    </location>
</feature>
<dbReference type="PANTHER" id="PTHR45228:SF5">
    <property type="entry name" value="CYCLIC DI-GMP PHOSPHODIESTERASE VC_1348-RELATED"/>
    <property type="match status" value="1"/>
</dbReference>
<dbReference type="InterPro" id="IPR048440">
    <property type="entry name" value="MASE10"/>
</dbReference>
<dbReference type="Proteomes" id="UP000190162">
    <property type="component" value="Unassembled WGS sequence"/>
</dbReference>
<organism evidence="4 5">
    <name type="scientific">Enterovibrio nigricans DSM 22720</name>
    <dbReference type="NCBI Taxonomy" id="1121868"/>
    <lineage>
        <taxon>Bacteria</taxon>
        <taxon>Pseudomonadati</taxon>
        <taxon>Pseudomonadota</taxon>
        <taxon>Gammaproteobacteria</taxon>
        <taxon>Vibrionales</taxon>
        <taxon>Vibrionaceae</taxon>
        <taxon>Enterovibrio</taxon>
    </lineage>
</organism>
<dbReference type="Pfam" id="PF20970">
    <property type="entry name" value="MASE10"/>
    <property type="match status" value="1"/>
</dbReference>
<dbReference type="InterPro" id="IPR052020">
    <property type="entry name" value="Cyclic_di-GMP/3'3'-cGAMP_PDE"/>
</dbReference>
<keyword evidence="1" id="KW-0472">Membrane</keyword>
<dbReference type="PROSITE" id="PS50885">
    <property type="entry name" value="HAMP"/>
    <property type="match status" value="1"/>
</dbReference>
<feature type="transmembrane region" description="Helical" evidence="1">
    <location>
        <begin position="196"/>
        <end position="218"/>
    </location>
</feature>
<dbReference type="InterPro" id="IPR037522">
    <property type="entry name" value="HD_GYP_dom"/>
</dbReference>
<dbReference type="GO" id="GO:0008081">
    <property type="term" value="F:phosphoric diester hydrolase activity"/>
    <property type="evidence" value="ECO:0007669"/>
    <property type="project" value="UniProtKB-ARBA"/>
</dbReference>
<dbReference type="AlphaFoldDB" id="A0A1T4USW6"/>
<dbReference type="PANTHER" id="PTHR45228">
    <property type="entry name" value="CYCLIC DI-GMP PHOSPHODIESTERASE TM_0186-RELATED"/>
    <property type="match status" value="1"/>
</dbReference>
<accession>A0A1T4USW6</accession>
<feature type="domain" description="HD-GYP" evidence="3">
    <location>
        <begin position="270"/>
        <end position="480"/>
    </location>
</feature>
<keyword evidence="5" id="KW-1185">Reference proteome</keyword>
<dbReference type="GO" id="GO:0007165">
    <property type="term" value="P:signal transduction"/>
    <property type="evidence" value="ECO:0007669"/>
    <property type="project" value="InterPro"/>
</dbReference>
<name>A0A1T4USW6_9GAMM</name>
<dbReference type="InterPro" id="IPR003607">
    <property type="entry name" value="HD/PDEase_dom"/>
</dbReference>
<proteinExistence type="predicted"/>
<dbReference type="OrthoDB" id="6210373at2"/>
<dbReference type="PROSITE" id="PS51832">
    <property type="entry name" value="HD_GYP"/>
    <property type="match status" value="1"/>
</dbReference>
<evidence type="ECO:0000313" key="4">
    <source>
        <dbReference type="EMBL" id="SKA55728.1"/>
    </source>
</evidence>
<sequence>MNQLTDNRSRFSFTRGILHYAVGVVVFTLYGARVCPFLDTLPPAVLFIQTATVFIVLFFIRQLMRAIKHQEVNLITNIGIFTMAGICLATWYYVLYNFPLESNLKVIFGFILLGIVISLDLSISSVREDTPTQIKSIVKPENVVPLAKQVGLGAMLLVIMVTVLLGLVVTKDLLWLVEHTEHKPAIADIDSILKEFAYVSIIVLAYIAVITQNGMALIHQQLQKQIHTMKQASKGDFSEKLPCNHSGELGVVAYYTNVMLHDLKISYEEINKARDATIIGLSTLAEVRDNETGAHILRTQSYVRSLALQLRKTPKYASYLTEQTIDLLYKSAPLHDVGKVGIPDAILLKPGKLTDEEFEIMKMHAQLGAEALSITEKNSDGIAFLQFAKEIAASHHEKWDGSGYPNGLGGEDIPLSGRLMAVADVYDALISKRVYKPAFSHEKAKSIILEGNGTHFDPAVVEAFLVCEKEFTEIADRYRDKASHAA</sequence>